<keyword evidence="3" id="KW-0238">DNA-binding</keyword>
<dbReference type="GO" id="GO:0005634">
    <property type="term" value="C:nucleus"/>
    <property type="evidence" value="ECO:0007669"/>
    <property type="project" value="UniProtKB-SubCell"/>
</dbReference>
<gene>
    <name evidence="9" type="ORF">STAS_28418</name>
</gene>
<evidence type="ECO:0000313" key="9">
    <source>
        <dbReference type="EMBL" id="GER51064.1"/>
    </source>
</evidence>
<dbReference type="InterPro" id="IPR017930">
    <property type="entry name" value="Myb_dom"/>
</dbReference>
<dbReference type="FunFam" id="1.10.10.60:FF:000349">
    <property type="entry name" value="Transcription factor MYB39"/>
    <property type="match status" value="1"/>
</dbReference>
<dbReference type="Gene3D" id="1.10.10.60">
    <property type="entry name" value="Homeodomain-like"/>
    <property type="match status" value="2"/>
</dbReference>
<evidence type="ECO:0000259" key="8">
    <source>
        <dbReference type="PROSITE" id="PS51294"/>
    </source>
</evidence>
<evidence type="ECO:0000259" key="7">
    <source>
        <dbReference type="PROSITE" id="PS50090"/>
    </source>
</evidence>
<dbReference type="PANTHER" id="PTHR10641:SF1387">
    <property type="entry name" value="OS08G0486300 PROTEIN"/>
    <property type="match status" value="1"/>
</dbReference>
<feature type="region of interest" description="Disordered" evidence="6">
    <location>
        <begin position="1"/>
        <end position="20"/>
    </location>
</feature>
<dbReference type="InterPro" id="IPR001005">
    <property type="entry name" value="SANT/Myb"/>
</dbReference>
<dbReference type="EMBL" id="BKCP01009471">
    <property type="protein sequence ID" value="GER51064.1"/>
    <property type="molecule type" value="Genomic_DNA"/>
</dbReference>
<protein>
    <submittedName>
        <fullName evidence="9">Myb domain protein 92</fullName>
    </submittedName>
</protein>
<comment type="function">
    <text evidence="5">Transcription factor.</text>
</comment>
<dbReference type="OrthoDB" id="2143914at2759"/>
<dbReference type="FunFam" id="1.10.10.60:FF:000001">
    <property type="entry name" value="MYB-related transcription factor"/>
    <property type="match status" value="1"/>
</dbReference>
<evidence type="ECO:0000256" key="4">
    <source>
        <dbReference type="ARBA" id="ARBA00023242"/>
    </source>
</evidence>
<evidence type="ECO:0000256" key="6">
    <source>
        <dbReference type="SAM" id="MobiDB-lite"/>
    </source>
</evidence>
<reference evidence="10" key="1">
    <citation type="journal article" date="2019" name="Curr. Biol.">
        <title>Genome Sequence of Striga asiatica Provides Insight into the Evolution of Plant Parasitism.</title>
        <authorList>
            <person name="Yoshida S."/>
            <person name="Kim S."/>
            <person name="Wafula E.K."/>
            <person name="Tanskanen J."/>
            <person name="Kim Y.M."/>
            <person name="Honaas L."/>
            <person name="Yang Z."/>
            <person name="Spallek T."/>
            <person name="Conn C.E."/>
            <person name="Ichihashi Y."/>
            <person name="Cheong K."/>
            <person name="Cui S."/>
            <person name="Der J.P."/>
            <person name="Gundlach H."/>
            <person name="Jiao Y."/>
            <person name="Hori C."/>
            <person name="Ishida J.K."/>
            <person name="Kasahara H."/>
            <person name="Kiba T."/>
            <person name="Kim M.S."/>
            <person name="Koo N."/>
            <person name="Laohavisit A."/>
            <person name="Lee Y.H."/>
            <person name="Lumba S."/>
            <person name="McCourt P."/>
            <person name="Mortimer J.C."/>
            <person name="Mutuku J.M."/>
            <person name="Nomura T."/>
            <person name="Sasaki-Sekimoto Y."/>
            <person name="Seto Y."/>
            <person name="Wang Y."/>
            <person name="Wakatake T."/>
            <person name="Sakakibara H."/>
            <person name="Demura T."/>
            <person name="Yamaguchi S."/>
            <person name="Yoneyama K."/>
            <person name="Manabe R.I."/>
            <person name="Nelson D.C."/>
            <person name="Schulman A.H."/>
            <person name="Timko M.P."/>
            <person name="dePamphilis C.W."/>
            <person name="Choi D."/>
            <person name="Shirasu K."/>
        </authorList>
    </citation>
    <scope>NUCLEOTIDE SEQUENCE [LARGE SCALE GENOMIC DNA]</scope>
    <source>
        <strain evidence="10">cv. UVA1</strain>
    </source>
</reference>
<keyword evidence="4" id="KW-0539">Nucleus</keyword>
<keyword evidence="10" id="KW-1185">Reference proteome</keyword>
<feature type="domain" description="Myb-like" evidence="7">
    <location>
        <begin position="11"/>
        <end position="63"/>
    </location>
</feature>
<organism evidence="9 10">
    <name type="scientific">Striga asiatica</name>
    <name type="common">Asiatic witchweed</name>
    <name type="synonym">Buchnera asiatica</name>
    <dbReference type="NCBI Taxonomy" id="4170"/>
    <lineage>
        <taxon>Eukaryota</taxon>
        <taxon>Viridiplantae</taxon>
        <taxon>Streptophyta</taxon>
        <taxon>Embryophyta</taxon>
        <taxon>Tracheophyta</taxon>
        <taxon>Spermatophyta</taxon>
        <taxon>Magnoliopsida</taxon>
        <taxon>eudicotyledons</taxon>
        <taxon>Gunneridae</taxon>
        <taxon>Pentapetalae</taxon>
        <taxon>asterids</taxon>
        <taxon>lamiids</taxon>
        <taxon>Lamiales</taxon>
        <taxon>Orobanchaceae</taxon>
        <taxon>Buchnereae</taxon>
        <taxon>Striga</taxon>
    </lineage>
</organism>
<feature type="domain" description="HTH myb-type" evidence="8">
    <location>
        <begin position="14"/>
        <end position="63"/>
    </location>
</feature>
<accession>A0A5A7R3X0</accession>
<dbReference type="Proteomes" id="UP000325081">
    <property type="component" value="Unassembled WGS sequence"/>
</dbReference>
<dbReference type="InterPro" id="IPR009057">
    <property type="entry name" value="Homeodomain-like_sf"/>
</dbReference>
<dbReference type="GO" id="GO:0003677">
    <property type="term" value="F:DNA binding"/>
    <property type="evidence" value="ECO:0007669"/>
    <property type="project" value="UniProtKB-KW"/>
</dbReference>
<dbReference type="PROSITE" id="PS51294">
    <property type="entry name" value="HTH_MYB"/>
    <property type="match status" value="2"/>
</dbReference>
<dbReference type="PROSITE" id="PS50090">
    <property type="entry name" value="MYB_LIKE"/>
    <property type="match status" value="2"/>
</dbReference>
<evidence type="ECO:0000256" key="2">
    <source>
        <dbReference type="ARBA" id="ARBA00022737"/>
    </source>
</evidence>
<feature type="domain" description="Myb-like" evidence="7">
    <location>
        <begin position="64"/>
        <end position="114"/>
    </location>
</feature>
<name>A0A5A7R3X0_STRAF</name>
<dbReference type="SMART" id="SM00717">
    <property type="entry name" value="SANT"/>
    <property type="match status" value="2"/>
</dbReference>
<feature type="domain" description="HTH myb-type" evidence="8">
    <location>
        <begin position="64"/>
        <end position="118"/>
    </location>
</feature>
<evidence type="ECO:0000256" key="3">
    <source>
        <dbReference type="ARBA" id="ARBA00023125"/>
    </source>
</evidence>
<sequence length="320" mass="35074">MGRSPSSINDEGGLKKGPWTPEEDELLINYIQKHGHGSWRALPRLAGLNRCGKSCRLRWTNYLRPDIKRGKFSQEEEQTILNLHAVLGNKWSAIATHLPGRTDNEIKNFWNTHLKKKLIQMGFDPMTHQPRTDIFSSLIALAKLIDNPAGCWELEQAVRLQTEAAHMARLQNLIIQNIFQPQSQIPILTPNNVQNISINNNNNNNKLFTAQDVVGDFDLFKEASIQGTAAPPVAGDLFPAFSHLPDLLNVPICSGVSEQSIGGCDFGGGPWMGGNVSQSPPSSAAPMPEISAGETAAEGGVGSQMWSDLLDDPIFHEIGL</sequence>
<evidence type="ECO:0000313" key="10">
    <source>
        <dbReference type="Proteomes" id="UP000325081"/>
    </source>
</evidence>
<dbReference type="SUPFAM" id="SSF46689">
    <property type="entry name" value="Homeodomain-like"/>
    <property type="match status" value="1"/>
</dbReference>
<comment type="subcellular location">
    <subcellularLocation>
        <location evidence="1">Nucleus</location>
    </subcellularLocation>
</comment>
<dbReference type="PANTHER" id="PTHR10641">
    <property type="entry name" value="MYB FAMILY TRANSCRIPTION FACTOR"/>
    <property type="match status" value="1"/>
</dbReference>
<evidence type="ECO:0000256" key="5">
    <source>
        <dbReference type="ARBA" id="ARBA00057804"/>
    </source>
</evidence>
<comment type="caution">
    <text evidence="9">The sequence shown here is derived from an EMBL/GenBank/DDBJ whole genome shotgun (WGS) entry which is preliminary data.</text>
</comment>
<dbReference type="InterPro" id="IPR015495">
    <property type="entry name" value="Myb_TF_plants"/>
</dbReference>
<evidence type="ECO:0000256" key="1">
    <source>
        <dbReference type="ARBA" id="ARBA00004123"/>
    </source>
</evidence>
<dbReference type="CDD" id="cd00167">
    <property type="entry name" value="SANT"/>
    <property type="match status" value="2"/>
</dbReference>
<keyword evidence="2" id="KW-0677">Repeat</keyword>
<dbReference type="AlphaFoldDB" id="A0A5A7R3X0"/>
<dbReference type="Pfam" id="PF00249">
    <property type="entry name" value="Myb_DNA-binding"/>
    <property type="match status" value="2"/>
</dbReference>
<proteinExistence type="predicted"/>